<dbReference type="InterPro" id="IPR010845">
    <property type="entry name" value="FlaF"/>
</dbReference>
<gene>
    <name evidence="1" type="ORF">DEA8626_02515</name>
</gene>
<dbReference type="EMBL" id="OMOQ01000002">
    <property type="protein sequence ID" value="SPH23452.1"/>
    <property type="molecule type" value="Genomic_DNA"/>
</dbReference>
<evidence type="ECO:0000313" key="1">
    <source>
        <dbReference type="EMBL" id="SPH23452.1"/>
    </source>
</evidence>
<name>A0A2R8BJG8_9RHOB</name>
<reference evidence="1 2" key="1">
    <citation type="submission" date="2018-03" db="EMBL/GenBank/DDBJ databases">
        <authorList>
            <person name="Keele B.F."/>
        </authorList>
    </citation>
    <scope>NUCLEOTIDE SEQUENCE [LARGE SCALE GENOMIC DNA]</scope>
    <source>
        <strain evidence="1 2">CECT 8626</strain>
    </source>
</reference>
<organism evidence="1 2">
    <name type="scientific">Albidovulum aquaemixtae</name>
    <dbReference type="NCBI Taxonomy" id="1542388"/>
    <lineage>
        <taxon>Bacteria</taxon>
        <taxon>Pseudomonadati</taxon>
        <taxon>Pseudomonadota</taxon>
        <taxon>Alphaproteobacteria</taxon>
        <taxon>Rhodobacterales</taxon>
        <taxon>Paracoccaceae</taxon>
        <taxon>Albidovulum</taxon>
    </lineage>
</organism>
<evidence type="ECO:0000313" key="2">
    <source>
        <dbReference type="Proteomes" id="UP000244924"/>
    </source>
</evidence>
<keyword evidence="2" id="KW-1185">Reference proteome</keyword>
<sequence>MALSAYAGAAIPTRTGRGTEYELFARVTHRLKAAAHGDGDFNALVRAVHDNRSLWTALAADVAIETNELPSELRAQIFYLSEFTSAHSRRVLAGEAGVDVLVDINTAVMRGLRSEGDAP</sequence>
<dbReference type="Proteomes" id="UP000244924">
    <property type="component" value="Unassembled WGS sequence"/>
</dbReference>
<dbReference type="GO" id="GO:0044781">
    <property type="term" value="P:bacterial-type flagellum organization"/>
    <property type="evidence" value="ECO:0007669"/>
    <property type="project" value="InterPro"/>
</dbReference>
<dbReference type="AlphaFoldDB" id="A0A2R8BJG8"/>
<evidence type="ECO:0008006" key="3">
    <source>
        <dbReference type="Google" id="ProtNLM"/>
    </source>
</evidence>
<dbReference type="Pfam" id="PF07309">
    <property type="entry name" value="FlaF"/>
    <property type="match status" value="1"/>
</dbReference>
<accession>A0A2R8BJG8</accession>
<protein>
    <recommendedName>
        <fullName evidence="3">Flagellar biosynthesis regulatory protein FlaF</fullName>
    </recommendedName>
</protein>
<proteinExistence type="predicted"/>
<dbReference type="NCBIfam" id="NF009435">
    <property type="entry name" value="PRK12794.1"/>
    <property type="match status" value="1"/>
</dbReference>